<dbReference type="InterPro" id="IPR035319">
    <property type="entry name" value="DUF5378"/>
</dbReference>
<dbReference type="EMBL" id="HG937516">
    <property type="protein sequence ID" value="CDN40248.1"/>
    <property type="molecule type" value="Genomic_DNA"/>
</dbReference>
<keyword evidence="3" id="KW-1185">Reference proteome</keyword>
<proteinExistence type="predicted"/>
<dbReference type="AlphaFoldDB" id="A0A292IHT4"/>
<evidence type="ECO:0000256" key="1">
    <source>
        <dbReference type="SAM" id="Phobius"/>
    </source>
</evidence>
<evidence type="ECO:0000313" key="3">
    <source>
        <dbReference type="Proteomes" id="UP000261764"/>
    </source>
</evidence>
<feature type="transmembrane region" description="Helical" evidence="1">
    <location>
        <begin position="71"/>
        <end position="97"/>
    </location>
</feature>
<keyword evidence="1" id="KW-0812">Transmembrane</keyword>
<feature type="transmembrane region" description="Helical" evidence="1">
    <location>
        <begin position="15"/>
        <end position="38"/>
    </location>
</feature>
<feature type="transmembrane region" description="Helical" evidence="1">
    <location>
        <begin position="368"/>
        <end position="391"/>
    </location>
</feature>
<reference evidence="2 3" key="1">
    <citation type="journal article" date="2015" name="Clin. Infect. Dis.">
        <title>Genomic Investigations unmask Mycoplasma amphoriforme, a new respiratory pathogen.</title>
        <authorList>
            <person name="Gillespie S.H."/>
            <person name="Ling C.L."/>
            <person name="Oravcova K."/>
            <person name="Pinheiro M."/>
            <person name="Wells L."/>
            <person name="Bryant J.M."/>
            <person name="McHugh T.D."/>
            <person name="Bebear C."/>
            <person name="Webster D."/>
            <person name="Harris S.R."/>
            <person name="Seth-Smith H.M."/>
            <person name="Thomson N.R."/>
        </authorList>
    </citation>
    <scope>NUCLEOTIDE SEQUENCE [LARGE SCALE GENOMIC DNA]</scope>
    <source>
        <strain evidence="2 3">A39</strain>
    </source>
</reference>
<dbReference type="Proteomes" id="UP000261764">
    <property type="component" value="Chromosome I"/>
</dbReference>
<feature type="transmembrane region" description="Helical" evidence="1">
    <location>
        <begin position="339"/>
        <end position="356"/>
    </location>
</feature>
<sequence length="484" mass="55688">MFMQRFKTVGQLEPIGRWLAVIMVLVIAIIGASAILYLKVKKKTKPWFKPIGIYNLISGSKLSIRLLKSDYMVWATIASGFLIYWFAAYFLVSIVLLTQYNQAVQQAVGHGGIQYVWNPYKITSSGSIGGYEAIFKDDYDAIIARYPNDLNAQLNNIINKTYKLMPYLTSQTNFNYYIFNLQSSIYNGLNNQNGSTRLLFLPSFNLLPFWNLLPLGQNVEAYEVNSPYYLTNLYHGFAQEQFTVVRSSNAIVSDQKYIDQQTQLWVHSFVYSNVLLTPLCQSLGLIFPATLVLSRKKDYATIVAPWAFLGGIVTLFGGIASDHNIHISLQFIFYDQQMFYLYHSFIFITGLCWFVYSQRYSFVSMTSTYFYMGGYLIWIVIVANIFNIRYFTTAITSLDLSVSGSYGIVNSDLLKDTLIEYPGNTLLMFFVFATIITIAIIVKNLIHYYFFKKNLHDVSDSYFNDIKQTYKFAKEHLKRIVILK</sequence>
<gene>
    <name evidence="2" type="ORF">MAMA39_01240</name>
</gene>
<keyword evidence="1" id="KW-1133">Transmembrane helix</keyword>
<accession>A0A292IHT4</accession>
<keyword evidence="1" id="KW-0472">Membrane</keyword>
<organism evidence="2 3">
    <name type="scientific">Mycoplasma amphoriforme A39</name>
    <dbReference type="NCBI Taxonomy" id="572419"/>
    <lineage>
        <taxon>Bacteria</taxon>
        <taxon>Bacillati</taxon>
        <taxon>Mycoplasmatota</taxon>
        <taxon>Mollicutes</taxon>
        <taxon>Mycoplasmataceae</taxon>
        <taxon>Mycoplasma</taxon>
    </lineage>
</organism>
<evidence type="ECO:0000313" key="2">
    <source>
        <dbReference type="EMBL" id="CDN40248.1"/>
    </source>
</evidence>
<name>A0A292IHT4_9MOLU</name>
<feature type="transmembrane region" description="Helical" evidence="1">
    <location>
        <begin position="426"/>
        <end position="446"/>
    </location>
</feature>
<feature type="transmembrane region" description="Helical" evidence="1">
    <location>
        <begin position="299"/>
        <end position="319"/>
    </location>
</feature>
<dbReference type="Pfam" id="PF17349">
    <property type="entry name" value="DUF5378"/>
    <property type="match status" value="1"/>
</dbReference>
<protein>
    <submittedName>
        <fullName evidence="2">Uncharacterized protein</fullName>
    </submittedName>
</protein>
<dbReference type="KEGG" id="mamp:MAMA39_01240"/>